<organism evidence="2 3">
    <name type="scientific">Tuber aestivum</name>
    <name type="common">summer truffle</name>
    <dbReference type="NCBI Taxonomy" id="59557"/>
    <lineage>
        <taxon>Eukaryota</taxon>
        <taxon>Fungi</taxon>
        <taxon>Dikarya</taxon>
        <taxon>Ascomycota</taxon>
        <taxon>Pezizomycotina</taxon>
        <taxon>Pezizomycetes</taxon>
        <taxon>Pezizales</taxon>
        <taxon>Tuberaceae</taxon>
        <taxon>Tuber</taxon>
    </lineage>
</organism>
<evidence type="ECO:0000313" key="3">
    <source>
        <dbReference type="Proteomes" id="UP001412239"/>
    </source>
</evidence>
<keyword evidence="1" id="KW-0732">Signal</keyword>
<accession>A0A292PZ35</accession>
<evidence type="ECO:0000313" key="2">
    <source>
        <dbReference type="EMBL" id="CUS11888.1"/>
    </source>
</evidence>
<sequence>MLLKSLPALALLMAFAHAVALPDSLAEPDFSKLDKRDCISDGCYCKEGSEGDYCGYCIPLQPGYCPDGANCEHYLYHCGSGKCCRYQNEESCKRLTRRC</sequence>
<proteinExistence type="predicted"/>
<evidence type="ECO:0000256" key="1">
    <source>
        <dbReference type="SAM" id="SignalP"/>
    </source>
</evidence>
<reference evidence="2" key="1">
    <citation type="submission" date="2015-10" db="EMBL/GenBank/DDBJ databases">
        <authorList>
            <person name="Regsiter A."/>
            <person name="william w."/>
        </authorList>
    </citation>
    <scope>NUCLEOTIDE SEQUENCE</scope>
    <source>
        <strain evidence="2">Montdore</strain>
    </source>
</reference>
<protein>
    <submittedName>
        <fullName evidence="2">Uncharacterized protein</fullName>
    </submittedName>
</protein>
<gene>
    <name evidence="2" type="ORF">GSTUAT00004025001</name>
</gene>
<dbReference type="AlphaFoldDB" id="A0A292PZ35"/>
<dbReference type="EMBL" id="LN891009">
    <property type="protein sequence ID" value="CUS11888.1"/>
    <property type="molecule type" value="Genomic_DNA"/>
</dbReference>
<name>A0A292PZ35_9PEZI</name>
<keyword evidence="3" id="KW-1185">Reference proteome</keyword>
<feature type="chain" id="PRO_5012380842" evidence="1">
    <location>
        <begin position="19"/>
        <end position="99"/>
    </location>
</feature>
<feature type="signal peptide" evidence="1">
    <location>
        <begin position="1"/>
        <end position="18"/>
    </location>
</feature>
<dbReference type="Proteomes" id="UP001412239">
    <property type="component" value="Unassembled WGS sequence"/>
</dbReference>